<dbReference type="RefSeq" id="WP_394844392.1">
    <property type="nucleotide sequence ID" value="NZ_CP089982.1"/>
</dbReference>
<dbReference type="Proteomes" id="UP001379533">
    <property type="component" value="Chromosome"/>
</dbReference>
<proteinExistence type="predicted"/>
<evidence type="ECO:0000313" key="1">
    <source>
        <dbReference type="EMBL" id="WXA93793.1"/>
    </source>
</evidence>
<gene>
    <name evidence="1" type="ORF">LZC95_45985</name>
</gene>
<organism evidence="1 2">
    <name type="scientific">Pendulispora brunnea</name>
    <dbReference type="NCBI Taxonomy" id="2905690"/>
    <lineage>
        <taxon>Bacteria</taxon>
        <taxon>Pseudomonadati</taxon>
        <taxon>Myxococcota</taxon>
        <taxon>Myxococcia</taxon>
        <taxon>Myxococcales</taxon>
        <taxon>Sorangiineae</taxon>
        <taxon>Pendulisporaceae</taxon>
        <taxon>Pendulispora</taxon>
    </lineage>
</organism>
<sequence>MSFLYEYVGTTCVIVHGESVPGDDEWDVFLGVFGKHAAAGTMQKVLVFKEGSGPNPRQRARFLEVAKEYFRRSVPTAVLCPPGQPEGVSTAVGWFHQRHATYGLNELTKALDFLELHGKERDEVADRLASLRERLSKIRRPPPR</sequence>
<protein>
    <submittedName>
        <fullName evidence="1">Uncharacterized protein</fullName>
    </submittedName>
</protein>
<reference evidence="1 2" key="1">
    <citation type="submission" date="2021-12" db="EMBL/GenBank/DDBJ databases">
        <title>Discovery of the Pendulisporaceae a myxobacterial family with distinct sporulation behavior and unique specialized metabolism.</title>
        <authorList>
            <person name="Garcia R."/>
            <person name="Popoff A."/>
            <person name="Bader C.D."/>
            <person name="Loehr J."/>
            <person name="Walesch S."/>
            <person name="Walt C."/>
            <person name="Boldt J."/>
            <person name="Bunk B."/>
            <person name="Haeckl F.J.F.P.J."/>
            <person name="Gunesch A.P."/>
            <person name="Birkelbach J."/>
            <person name="Nuebel U."/>
            <person name="Pietschmann T."/>
            <person name="Bach T."/>
            <person name="Mueller R."/>
        </authorList>
    </citation>
    <scope>NUCLEOTIDE SEQUENCE [LARGE SCALE GENOMIC DNA]</scope>
    <source>
        <strain evidence="1 2">MSr12523</strain>
    </source>
</reference>
<dbReference type="EMBL" id="CP089982">
    <property type="protein sequence ID" value="WXA93793.1"/>
    <property type="molecule type" value="Genomic_DNA"/>
</dbReference>
<keyword evidence="2" id="KW-1185">Reference proteome</keyword>
<accession>A0ABZ2K539</accession>
<name>A0ABZ2K539_9BACT</name>
<evidence type="ECO:0000313" key="2">
    <source>
        <dbReference type="Proteomes" id="UP001379533"/>
    </source>
</evidence>